<sequence>MLHEKQILVVQDFMVDMRVLLVDMRVLMVDMRVLLEALPPAPGGCGSSSQQQVFTDAHNLSLEVRMPGVAPARVSDPVDPSPPGVSIEPASP</sequence>
<comment type="caution">
    <text evidence="2">The sequence shown here is derived from an EMBL/GenBank/DDBJ whole genome shotgun (WGS) entry which is preliminary data.</text>
</comment>
<keyword evidence="3" id="KW-1185">Reference proteome</keyword>
<name>A0A4Z2EMC2_9TELE</name>
<accession>A0A4Z2EMC2</accession>
<dbReference type="EMBL" id="SRLO01005060">
    <property type="protein sequence ID" value="TNN29898.1"/>
    <property type="molecule type" value="Genomic_DNA"/>
</dbReference>
<feature type="region of interest" description="Disordered" evidence="1">
    <location>
        <begin position="71"/>
        <end position="92"/>
    </location>
</feature>
<organism evidence="2 3">
    <name type="scientific">Liparis tanakae</name>
    <name type="common">Tanaka's snailfish</name>
    <dbReference type="NCBI Taxonomy" id="230148"/>
    <lineage>
        <taxon>Eukaryota</taxon>
        <taxon>Metazoa</taxon>
        <taxon>Chordata</taxon>
        <taxon>Craniata</taxon>
        <taxon>Vertebrata</taxon>
        <taxon>Euteleostomi</taxon>
        <taxon>Actinopterygii</taxon>
        <taxon>Neopterygii</taxon>
        <taxon>Teleostei</taxon>
        <taxon>Neoteleostei</taxon>
        <taxon>Acanthomorphata</taxon>
        <taxon>Eupercaria</taxon>
        <taxon>Perciformes</taxon>
        <taxon>Cottioidei</taxon>
        <taxon>Cottales</taxon>
        <taxon>Liparidae</taxon>
        <taxon>Liparis</taxon>
    </lineage>
</organism>
<evidence type="ECO:0000256" key="1">
    <source>
        <dbReference type="SAM" id="MobiDB-lite"/>
    </source>
</evidence>
<dbReference type="AlphaFoldDB" id="A0A4Z2EMC2"/>
<proteinExistence type="predicted"/>
<evidence type="ECO:0000313" key="3">
    <source>
        <dbReference type="Proteomes" id="UP000314294"/>
    </source>
</evidence>
<gene>
    <name evidence="2" type="ORF">EYF80_059952</name>
</gene>
<dbReference type="Proteomes" id="UP000314294">
    <property type="component" value="Unassembled WGS sequence"/>
</dbReference>
<reference evidence="2 3" key="1">
    <citation type="submission" date="2019-03" db="EMBL/GenBank/DDBJ databases">
        <title>First draft genome of Liparis tanakae, snailfish: a comprehensive survey of snailfish specific genes.</title>
        <authorList>
            <person name="Kim W."/>
            <person name="Song I."/>
            <person name="Jeong J.-H."/>
            <person name="Kim D."/>
            <person name="Kim S."/>
            <person name="Ryu S."/>
            <person name="Song J.Y."/>
            <person name="Lee S.K."/>
        </authorList>
    </citation>
    <scope>NUCLEOTIDE SEQUENCE [LARGE SCALE GENOMIC DNA]</scope>
    <source>
        <tissue evidence="2">Muscle</tissue>
    </source>
</reference>
<protein>
    <submittedName>
        <fullName evidence="2">Uncharacterized protein</fullName>
    </submittedName>
</protein>
<evidence type="ECO:0000313" key="2">
    <source>
        <dbReference type="EMBL" id="TNN29898.1"/>
    </source>
</evidence>